<keyword evidence="2" id="KW-1185">Reference proteome</keyword>
<dbReference type="Proteomes" id="UP000789570">
    <property type="component" value="Unassembled WGS sequence"/>
</dbReference>
<evidence type="ECO:0000313" key="1">
    <source>
        <dbReference type="EMBL" id="CAG8508499.1"/>
    </source>
</evidence>
<sequence>MYLLVVQQSGISIMYPCLGMPLKTSKSTKNSTAGLIEVRRTTDAIDFLEWKTKRGAVKSTNRTENACIGYYIALEMETIIRVAA</sequence>
<proteinExistence type="predicted"/>
<dbReference type="EMBL" id="CAJVPQ010000764">
    <property type="protein sequence ID" value="CAG8508499.1"/>
    <property type="molecule type" value="Genomic_DNA"/>
</dbReference>
<gene>
    <name evidence="1" type="ORF">FCALED_LOCUS4072</name>
</gene>
<organism evidence="1 2">
    <name type="scientific">Funneliformis caledonium</name>
    <dbReference type="NCBI Taxonomy" id="1117310"/>
    <lineage>
        <taxon>Eukaryota</taxon>
        <taxon>Fungi</taxon>
        <taxon>Fungi incertae sedis</taxon>
        <taxon>Mucoromycota</taxon>
        <taxon>Glomeromycotina</taxon>
        <taxon>Glomeromycetes</taxon>
        <taxon>Glomerales</taxon>
        <taxon>Glomeraceae</taxon>
        <taxon>Funneliformis</taxon>
    </lineage>
</organism>
<dbReference type="OrthoDB" id="2440649at2759"/>
<comment type="caution">
    <text evidence="1">The sequence shown here is derived from an EMBL/GenBank/DDBJ whole genome shotgun (WGS) entry which is preliminary data.</text>
</comment>
<reference evidence="1" key="1">
    <citation type="submission" date="2021-06" db="EMBL/GenBank/DDBJ databases">
        <authorList>
            <person name="Kallberg Y."/>
            <person name="Tangrot J."/>
            <person name="Rosling A."/>
        </authorList>
    </citation>
    <scope>NUCLEOTIDE SEQUENCE</scope>
    <source>
        <strain evidence="1">UK204</strain>
    </source>
</reference>
<accession>A0A9N9F434</accession>
<protein>
    <submittedName>
        <fullName evidence="1">8327_t:CDS:1</fullName>
    </submittedName>
</protein>
<name>A0A9N9F434_9GLOM</name>
<dbReference type="AlphaFoldDB" id="A0A9N9F434"/>
<evidence type="ECO:0000313" key="2">
    <source>
        <dbReference type="Proteomes" id="UP000789570"/>
    </source>
</evidence>